<protein>
    <recommendedName>
        <fullName evidence="3">Ribbon-helix-helix protein CopG domain-containing protein</fullName>
    </recommendedName>
</protein>
<keyword evidence="2" id="KW-1185">Reference proteome</keyword>
<dbReference type="RefSeq" id="WP_380117348.1">
    <property type="nucleotide sequence ID" value="NZ_JBHSIU010000028.1"/>
</dbReference>
<dbReference type="Proteomes" id="UP001595912">
    <property type="component" value="Unassembled WGS sequence"/>
</dbReference>
<organism evidence="1 2">
    <name type="scientific">Dactylosporangium cerinum</name>
    <dbReference type="NCBI Taxonomy" id="1434730"/>
    <lineage>
        <taxon>Bacteria</taxon>
        <taxon>Bacillati</taxon>
        <taxon>Actinomycetota</taxon>
        <taxon>Actinomycetes</taxon>
        <taxon>Micromonosporales</taxon>
        <taxon>Micromonosporaceae</taxon>
        <taxon>Dactylosporangium</taxon>
    </lineage>
</organism>
<dbReference type="CDD" id="cd21631">
    <property type="entry name" value="RHH_CopG_NikR-like"/>
    <property type="match status" value="1"/>
</dbReference>
<dbReference type="EMBL" id="JBHSIU010000028">
    <property type="protein sequence ID" value="MFC5000816.1"/>
    <property type="molecule type" value="Genomic_DNA"/>
</dbReference>
<comment type="caution">
    <text evidence="1">The sequence shown here is derived from an EMBL/GenBank/DDBJ whole genome shotgun (WGS) entry which is preliminary data.</text>
</comment>
<evidence type="ECO:0008006" key="3">
    <source>
        <dbReference type="Google" id="ProtNLM"/>
    </source>
</evidence>
<accession>A0ABV9VZ82</accession>
<evidence type="ECO:0000313" key="2">
    <source>
        <dbReference type="Proteomes" id="UP001595912"/>
    </source>
</evidence>
<gene>
    <name evidence="1" type="ORF">ACFPIJ_23620</name>
</gene>
<sequence length="124" mass="13241">MSDTFDLQQAAAAERLGVEIATGHVELQPVDDPGEAAEILAQLPPAGAPVTVVRPIRLPHDVDAAVRRLAEQQGTTPSALIRRWVEAAIVDNTTPDPVTELRYLSAAVQRIAETLDSTRGRDAA</sequence>
<evidence type="ECO:0000313" key="1">
    <source>
        <dbReference type="EMBL" id="MFC5000816.1"/>
    </source>
</evidence>
<reference evidence="2" key="1">
    <citation type="journal article" date="2019" name="Int. J. Syst. Evol. Microbiol.">
        <title>The Global Catalogue of Microorganisms (GCM) 10K type strain sequencing project: providing services to taxonomists for standard genome sequencing and annotation.</title>
        <authorList>
            <consortium name="The Broad Institute Genomics Platform"/>
            <consortium name="The Broad Institute Genome Sequencing Center for Infectious Disease"/>
            <person name="Wu L."/>
            <person name="Ma J."/>
        </authorList>
    </citation>
    <scope>NUCLEOTIDE SEQUENCE [LARGE SCALE GENOMIC DNA]</scope>
    <source>
        <strain evidence="2">CGMCC 4.7152</strain>
    </source>
</reference>
<proteinExistence type="predicted"/>
<name>A0ABV9VZ82_9ACTN</name>